<name>A0A814JY77_9BILA</name>
<feature type="compositionally biased region" description="Polar residues" evidence="1">
    <location>
        <begin position="1"/>
        <end position="13"/>
    </location>
</feature>
<dbReference type="EMBL" id="CAJNOK010001971">
    <property type="protein sequence ID" value="CAF0838380.1"/>
    <property type="molecule type" value="Genomic_DNA"/>
</dbReference>
<feature type="region of interest" description="Disordered" evidence="1">
    <location>
        <begin position="58"/>
        <end position="84"/>
    </location>
</feature>
<protein>
    <recommendedName>
        <fullName evidence="2">Rho-GAP domain-containing protein</fullName>
    </recommendedName>
</protein>
<feature type="compositionally biased region" description="Polar residues" evidence="1">
    <location>
        <begin position="58"/>
        <end position="74"/>
    </location>
</feature>
<proteinExistence type="predicted"/>
<dbReference type="GO" id="GO:0007165">
    <property type="term" value="P:signal transduction"/>
    <property type="evidence" value="ECO:0007669"/>
    <property type="project" value="InterPro"/>
</dbReference>
<dbReference type="PANTHER" id="PTHR23182">
    <property type="entry name" value="BREAKPOINT CLUSTER REGION PROTEIN BCR"/>
    <property type="match status" value="1"/>
</dbReference>
<accession>A0A814JY77</accession>
<dbReference type="Proteomes" id="UP000681722">
    <property type="component" value="Unassembled WGS sequence"/>
</dbReference>
<sequence>VFTNAPSIHYTSPSHDEDTHSRSNVIIRKRHRLGGSHEKMFTAETACSSSYPQKQLSSIDGHQTASQLDSTSYDSDLDKSTEDLDFDGEYDEEQLLQEENEQQKLIISRQQNVLWCIVREWLRKEEIYIKQLDDLLMQLNCVSCETCITIIEKLLKLHKNVYLEINLLGEKRAQNEHPSNITKQLTHAISELMLTLKIYNDYLRVNLAPVRKILEKKNTLTGGYTAEDILSVPPKQFLQILSQVQDLYHTAQTFDCDSDNIRKLYEFAEHTKTYTNVTDENFNKIILKSEDVVILVDRGGRLRCRLFLYPDSIVCCTVKQKLLVISPKYQVSWFISMNDLHWSIPVSDDDLQTGDDSVRSKLKSSYRELEKMNPEANNNLTSRLTKSTRKLENEYNLSQSKLKLLLSSHPPQAQSLLTSRTTNKHTDTQYSSNQTSANDKYILFSSAYQRQEWIDTIDKAKNELLQRSPRQLTLSKYPLSESIIQKRVDVIKPHLQDGEGKQTLQSNHPQTAKTYSGTLNITIQSAQGQALTRQTQSLDARSQRQIISSSKQDHQQKHYQLYVALEIDSYNTFYPYAQTKPKQITYSNKHGDYVEFKGETFGVELEYSLAFRLLVYRIDLPTTPNNGSLPRSQCIGKFHRNIETALHESDRNGGDSQLSMESSNGDLKLKIQLRYYKREGTFKRRKSKRSLAVFGKSIDKLLNTQDGSVEYIPRIVAKCIEIVERDGLKETGIYRVCCVASELHKLRRHFDQSYSTAESILEQKNVHVAANLLKLFFRELPEPLFTTQLYSLFLRAIQMNDPDNQRLSLLENVSNLTHTNRQILYYLLDHLIRISQHSQQNMMHLENLAVVFGPTLMRPSKLVDLGSRNYVRSGSSHHLNKLIPNGKQETDLDQMTNELQGSMLQCQVVLQCLKLRRDHQLI</sequence>
<dbReference type="Proteomes" id="UP000677228">
    <property type="component" value="Unassembled WGS sequence"/>
</dbReference>
<keyword evidence="7" id="KW-1185">Reference proteome</keyword>
<evidence type="ECO:0000313" key="3">
    <source>
        <dbReference type="EMBL" id="CAF0838380.1"/>
    </source>
</evidence>
<dbReference type="InterPro" id="IPR008936">
    <property type="entry name" value="Rho_GTPase_activation_prot"/>
</dbReference>
<evidence type="ECO:0000313" key="5">
    <source>
        <dbReference type="EMBL" id="CAF3623282.1"/>
    </source>
</evidence>
<dbReference type="EMBL" id="CAJOBA010001971">
    <property type="protein sequence ID" value="CAF3623282.1"/>
    <property type="molecule type" value="Genomic_DNA"/>
</dbReference>
<dbReference type="PANTHER" id="PTHR23182:SF1">
    <property type="entry name" value="RHO GTPASE ACTIVATING PROTEIN AT 1A, ISOFORM E"/>
    <property type="match status" value="1"/>
</dbReference>
<comment type="caution">
    <text evidence="4">The sequence shown here is derived from an EMBL/GenBank/DDBJ whole genome shotgun (WGS) entry which is preliminary data.</text>
</comment>
<dbReference type="OrthoDB" id="79452at2759"/>
<dbReference type="GO" id="GO:0016020">
    <property type="term" value="C:membrane"/>
    <property type="evidence" value="ECO:0007669"/>
    <property type="project" value="TreeGrafter"/>
</dbReference>
<dbReference type="GO" id="GO:0005096">
    <property type="term" value="F:GTPase activator activity"/>
    <property type="evidence" value="ECO:0007669"/>
    <property type="project" value="InterPro"/>
</dbReference>
<dbReference type="Proteomes" id="UP000682733">
    <property type="component" value="Unassembled WGS sequence"/>
</dbReference>
<dbReference type="InterPro" id="IPR037769">
    <property type="entry name" value="Abr/Bcr"/>
</dbReference>
<dbReference type="SMART" id="SM00324">
    <property type="entry name" value="RhoGAP"/>
    <property type="match status" value="1"/>
</dbReference>
<feature type="region of interest" description="Disordered" evidence="1">
    <location>
        <begin position="1"/>
        <end position="24"/>
    </location>
</feature>
<dbReference type="PROSITE" id="PS50238">
    <property type="entry name" value="RHOGAP"/>
    <property type="match status" value="1"/>
</dbReference>
<reference evidence="4" key="1">
    <citation type="submission" date="2021-02" db="EMBL/GenBank/DDBJ databases">
        <authorList>
            <person name="Nowell W R."/>
        </authorList>
    </citation>
    <scope>NUCLEOTIDE SEQUENCE</scope>
</reference>
<dbReference type="EMBL" id="CAJOBC010004043">
    <property type="protein sequence ID" value="CAF3812170.1"/>
    <property type="molecule type" value="Genomic_DNA"/>
</dbReference>
<organism evidence="4 7">
    <name type="scientific">Didymodactylos carnosus</name>
    <dbReference type="NCBI Taxonomy" id="1234261"/>
    <lineage>
        <taxon>Eukaryota</taxon>
        <taxon>Metazoa</taxon>
        <taxon>Spiralia</taxon>
        <taxon>Gnathifera</taxon>
        <taxon>Rotifera</taxon>
        <taxon>Eurotatoria</taxon>
        <taxon>Bdelloidea</taxon>
        <taxon>Philodinida</taxon>
        <taxon>Philodinidae</taxon>
        <taxon>Didymodactylos</taxon>
    </lineage>
</organism>
<evidence type="ECO:0000259" key="2">
    <source>
        <dbReference type="PROSITE" id="PS50238"/>
    </source>
</evidence>
<evidence type="ECO:0000313" key="6">
    <source>
        <dbReference type="EMBL" id="CAF3812170.1"/>
    </source>
</evidence>
<dbReference type="InterPro" id="IPR000198">
    <property type="entry name" value="RhoGAP_dom"/>
</dbReference>
<feature type="domain" description="Rho-GAP" evidence="2">
    <location>
        <begin position="696"/>
        <end position="883"/>
    </location>
</feature>
<dbReference type="Proteomes" id="UP000663829">
    <property type="component" value="Unassembled WGS sequence"/>
</dbReference>
<evidence type="ECO:0000256" key="1">
    <source>
        <dbReference type="SAM" id="MobiDB-lite"/>
    </source>
</evidence>
<dbReference type="AlphaFoldDB" id="A0A814JY77"/>
<feature type="non-terminal residue" evidence="4">
    <location>
        <position position="1"/>
    </location>
</feature>
<evidence type="ECO:0000313" key="4">
    <source>
        <dbReference type="EMBL" id="CAF1041966.1"/>
    </source>
</evidence>
<gene>
    <name evidence="4" type="ORF">GPM918_LOCUS15826</name>
    <name evidence="3" type="ORF">OVA965_LOCUS6514</name>
    <name evidence="6" type="ORF">SRO942_LOCUS15826</name>
    <name evidence="5" type="ORF">TMI583_LOCUS6510</name>
</gene>
<dbReference type="Gene3D" id="1.10.555.10">
    <property type="entry name" value="Rho GTPase activation protein"/>
    <property type="match status" value="1"/>
</dbReference>
<dbReference type="CDD" id="cd00159">
    <property type="entry name" value="RhoGAP"/>
    <property type="match status" value="1"/>
</dbReference>
<evidence type="ECO:0000313" key="7">
    <source>
        <dbReference type="Proteomes" id="UP000663829"/>
    </source>
</evidence>
<dbReference type="Pfam" id="PF00620">
    <property type="entry name" value="RhoGAP"/>
    <property type="match status" value="1"/>
</dbReference>
<dbReference type="EMBL" id="CAJNOQ010004043">
    <property type="protein sequence ID" value="CAF1041966.1"/>
    <property type="molecule type" value="Genomic_DNA"/>
</dbReference>
<dbReference type="SUPFAM" id="SSF48350">
    <property type="entry name" value="GTPase activation domain, GAP"/>
    <property type="match status" value="1"/>
</dbReference>